<feature type="region of interest" description="Disordered" evidence="1">
    <location>
        <begin position="518"/>
        <end position="610"/>
    </location>
</feature>
<feature type="compositionally biased region" description="Low complexity" evidence="1">
    <location>
        <begin position="553"/>
        <end position="565"/>
    </location>
</feature>
<gene>
    <name evidence="3" type="ORF">PCOR1329_LOCUS18838</name>
</gene>
<feature type="chain" id="PRO_5045784892" description="Sulfhydryl oxidase" evidence="2">
    <location>
        <begin position="18"/>
        <end position="610"/>
    </location>
</feature>
<keyword evidence="2" id="KW-0732">Signal</keyword>
<dbReference type="EMBL" id="CAUYUJ010005958">
    <property type="protein sequence ID" value="CAK0815598.1"/>
    <property type="molecule type" value="Genomic_DNA"/>
</dbReference>
<organism evidence="3 4">
    <name type="scientific">Prorocentrum cordatum</name>
    <dbReference type="NCBI Taxonomy" id="2364126"/>
    <lineage>
        <taxon>Eukaryota</taxon>
        <taxon>Sar</taxon>
        <taxon>Alveolata</taxon>
        <taxon>Dinophyceae</taxon>
        <taxon>Prorocentrales</taxon>
        <taxon>Prorocentraceae</taxon>
        <taxon>Prorocentrum</taxon>
    </lineage>
</organism>
<feature type="region of interest" description="Disordered" evidence="1">
    <location>
        <begin position="430"/>
        <end position="461"/>
    </location>
</feature>
<sequence>MAFRAAVLAALPASCSSISYIRKGSAQDAGFLEEVAEDEIMHGLMEGMPRFLENDGGGCKQAEQGTPCHDDVTWLLAKGFEKHPEWYPGYTSRSSFEAVQDLLYRAGKAQCPRPCFSDPKARDVGAEAESRNLVLSSGCVDAVEGDLCFRTVGWLKQKGLEQHPDWFPALDAESSAAAIQAELHRQGKAQCREPCAPAGGPPYRALGAAKPSLRVRTGSEDAASWMWDFPKAEVTPTTQAGKALMECLQKLLHATPENFADLRAECEGLVPGEGDAQRAVLVKESVKFISWAQHHVHDVRAKRQESADQDGEAADPAARPEVAENGCMDALQNSVCYTAVSYGLSEGIKKYPRYYEGLSEHSSFEKVQDFLWRSNRHGCPKPCPRKRVDITQFDKHPELLLYKKRVADWSIDEMNRYISGEWDGYESRMFDNRDEDPLPTADTKPVAEETHEEKNVQDMSTDELARVLDGDLDAYMPKAAANDTEPEKAANDKEEASASAENDSTPLFADVASMNLSRVSEAASASEPVEADHDAVPEPTSSDPAVDAPPEPLAAAPAQLVASAPTEAARATEPVEEASGAVPEAASNGAVADVPTEPVADAPAEHEHEI</sequence>
<feature type="compositionally biased region" description="Basic and acidic residues" evidence="1">
    <location>
        <begin position="445"/>
        <end position="456"/>
    </location>
</feature>
<name>A0ABN9RAS4_9DINO</name>
<feature type="signal peptide" evidence="2">
    <location>
        <begin position="1"/>
        <end position="17"/>
    </location>
</feature>
<evidence type="ECO:0000256" key="1">
    <source>
        <dbReference type="SAM" id="MobiDB-lite"/>
    </source>
</evidence>
<accession>A0ABN9RAS4</accession>
<keyword evidence="4" id="KW-1185">Reference proteome</keyword>
<dbReference type="Proteomes" id="UP001189429">
    <property type="component" value="Unassembled WGS sequence"/>
</dbReference>
<reference evidence="3" key="1">
    <citation type="submission" date="2023-10" db="EMBL/GenBank/DDBJ databases">
        <authorList>
            <person name="Chen Y."/>
            <person name="Shah S."/>
            <person name="Dougan E. K."/>
            <person name="Thang M."/>
            <person name="Chan C."/>
        </authorList>
    </citation>
    <scope>NUCLEOTIDE SEQUENCE [LARGE SCALE GENOMIC DNA]</scope>
</reference>
<evidence type="ECO:0000313" key="3">
    <source>
        <dbReference type="EMBL" id="CAK0815598.1"/>
    </source>
</evidence>
<protein>
    <recommendedName>
        <fullName evidence="5">Sulfhydryl oxidase</fullName>
    </recommendedName>
</protein>
<evidence type="ECO:0000256" key="2">
    <source>
        <dbReference type="SAM" id="SignalP"/>
    </source>
</evidence>
<evidence type="ECO:0008006" key="5">
    <source>
        <dbReference type="Google" id="ProtNLM"/>
    </source>
</evidence>
<proteinExistence type="predicted"/>
<feature type="compositionally biased region" description="Low complexity" evidence="1">
    <location>
        <begin position="518"/>
        <end position="528"/>
    </location>
</feature>
<evidence type="ECO:0000313" key="4">
    <source>
        <dbReference type="Proteomes" id="UP001189429"/>
    </source>
</evidence>
<feature type="region of interest" description="Disordered" evidence="1">
    <location>
        <begin position="479"/>
        <end position="506"/>
    </location>
</feature>
<comment type="caution">
    <text evidence="3">The sequence shown here is derived from an EMBL/GenBank/DDBJ whole genome shotgun (WGS) entry which is preliminary data.</text>
</comment>
<feature type="compositionally biased region" description="Basic and acidic residues" evidence="1">
    <location>
        <begin position="485"/>
        <end position="496"/>
    </location>
</feature>